<reference evidence="1" key="1">
    <citation type="submission" date="2021-04" db="EMBL/GenBank/DDBJ databases">
        <authorList>
            <consortium name="Wellcome Sanger Institute Data Sharing"/>
        </authorList>
    </citation>
    <scope>NUCLEOTIDE SEQUENCE [LARGE SCALE GENOMIC DNA]</scope>
</reference>
<reference evidence="1" key="3">
    <citation type="submission" date="2025-09" db="UniProtKB">
        <authorList>
            <consortium name="Ensembl"/>
        </authorList>
    </citation>
    <scope>IDENTIFICATION</scope>
</reference>
<evidence type="ECO:0000313" key="1">
    <source>
        <dbReference type="Ensembl" id="ENSENLP00000039055.1"/>
    </source>
</evidence>
<dbReference type="InterPro" id="IPR013783">
    <property type="entry name" value="Ig-like_fold"/>
</dbReference>
<evidence type="ECO:0008006" key="3">
    <source>
        <dbReference type="Google" id="ProtNLM"/>
    </source>
</evidence>
<evidence type="ECO:0000313" key="2">
    <source>
        <dbReference type="Proteomes" id="UP000472264"/>
    </source>
</evidence>
<dbReference type="AlphaFoldDB" id="A0A665W5E6"/>
<protein>
    <recommendedName>
        <fullName evidence="3">Immunoglobulin V-set domain-containing protein</fullName>
    </recommendedName>
</protein>
<dbReference type="Gene3D" id="2.60.40.10">
    <property type="entry name" value="Immunoglobulins"/>
    <property type="match status" value="1"/>
</dbReference>
<dbReference type="Ensembl" id="ENSENLT00000040077.1">
    <property type="protein sequence ID" value="ENSENLP00000039055.1"/>
    <property type="gene ID" value="ENSENLG00000016847.1"/>
</dbReference>
<keyword evidence="2" id="KW-1185">Reference proteome</keyword>
<dbReference type="SUPFAM" id="SSF48726">
    <property type="entry name" value="Immunoglobulin"/>
    <property type="match status" value="1"/>
</dbReference>
<organism evidence="1 2">
    <name type="scientific">Echeneis naucrates</name>
    <name type="common">Live sharksucker</name>
    <dbReference type="NCBI Taxonomy" id="173247"/>
    <lineage>
        <taxon>Eukaryota</taxon>
        <taxon>Metazoa</taxon>
        <taxon>Chordata</taxon>
        <taxon>Craniata</taxon>
        <taxon>Vertebrata</taxon>
        <taxon>Euteleostomi</taxon>
        <taxon>Actinopterygii</taxon>
        <taxon>Neopterygii</taxon>
        <taxon>Teleostei</taxon>
        <taxon>Neoteleostei</taxon>
        <taxon>Acanthomorphata</taxon>
        <taxon>Carangaria</taxon>
        <taxon>Carangiformes</taxon>
        <taxon>Echeneidae</taxon>
        <taxon>Echeneis</taxon>
    </lineage>
</organism>
<proteinExistence type="predicted"/>
<dbReference type="InParanoid" id="A0A665W5E6"/>
<reference evidence="1" key="2">
    <citation type="submission" date="2025-08" db="UniProtKB">
        <authorList>
            <consortium name="Ensembl"/>
        </authorList>
    </citation>
    <scope>IDENTIFICATION</scope>
</reference>
<dbReference type="InterPro" id="IPR036179">
    <property type="entry name" value="Ig-like_dom_sf"/>
</dbReference>
<dbReference type="Proteomes" id="UP000472264">
    <property type="component" value="Chromosome 22"/>
</dbReference>
<name>A0A665W5E6_ECHNA</name>
<accession>A0A665W5E6</accession>
<sequence>MVYMIATVFRGGGCTITPPTEDLLKDKPGDNQYDRQLQLLGYMYVKAVTTEKELDINININGSANKDQTCTLTIEKLSEKSSAVYFCAARYHSDTPH</sequence>